<comment type="similarity">
    <text evidence="1 4">Belongs to the pyrroline-5-carboxylate reductase family.</text>
</comment>
<dbReference type="SUPFAM" id="SSF51735">
    <property type="entry name" value="NAD(P)-binding Rossmann-fold domains"/>
    <property type="match status" value="1"/>
</dbReference>
<comment type="pathway">
    <text evidence="4">Amino-acid biosynthesis; L-proline biosynthesis; L-proline from L-glutamate 5-semialdehyde: step 1/1.</text>
</comment>
<keyword evidence="10" id="KW-1185">Reference proteome</keyword>
<evidence type="ECO:0000259" key="7">
    <source>
        <dbReference type="Pfam" id="PF03807"/>
    </source>
</evidence>
<gene>
    <name evidence="4" type="primary">proC</name>
    <name evidence="9" type="ORF">D3218_07250</name>
</gene>
<feature type="domain" description="Pyrroline-5-carboxylate reductase dimerisation" evidence="8">
    <location>
        <begin position="165"/>
        <end position="270"/>
    </location>
</feature>
<keyword evidence="4" id="KW-0963">Cytoplasm</keyword>
<name>A0A3A1WLA4_9HYPH</name>
<protein>
    <recommendedName>
        <fullName evidence="4 5">Pyrroline-5-carboxylate reductase</fullName>
        <shortName evidence="4">P5C reductase</shortName>
        <shortName evidence="4">P5CR</shortName>
        <ecNumber evidence="4 5">1.5.1.2</ecNumber>
    </recommendedName>
    <alternativeName>
        <fullName evidence="4">PCA reductase</fullName>
    </alternativeName>
</protein>
<comment type="catalytic activity">
    <reaction evidence="4">
        <text>L-proline + NAD(+) = (S)-1-pyrroline-5-carboxylate + NADH + 2 H(+)</text>
        <dbReference type="Rhea" id="RHEA:14105"/>
        <dbReference type="ChEBI" id="CHEBI:15378"/>
        <dbReference type="ChEBI" id="CHEBI:17388"/>
        <dbReference type="ChEBI" id="CHEBI:57540"/>
        <dbReference type="ChEBI" id="CHEBI:57945"/>
        <dbReference type="ChEBI" id="CHEBI:60039"/>
        <dbReference type="EC" id="1.5.1.2"/>
    </reaction>
</comment>
<dbReference type="Pfam" id="PF14748">
    <property type="entry name" value="P5CR_dimer"/>
    <property type="match status" value="1"/>
</dbReference>
<keyword evidence="4" id="KW-0641">Proline biosynthesis</keyword>
<dbReference type="PANTHER" id="PTHR11645">
    <property type="entry name" value="PYRROLINE-5-CARBOXYLATE REDUCTASE"/>
    <property type="match status" value="1"/>
</dbReference>
<dbReference type="PIRSF" id="PIRSF000193">
    <property type="entry name" value="Pyrrol-5-carb_rd"/>
    <property type="match status" value="1"/>
</dbReference>
<dbReference type="Pfam" id="PF03807">
    <property type="entry name" value="F420_oxidored"/>
    <property type="match status" value="1"/>
</dbReference>
<feature type="domain" description="Pyrroline-5-carboxylate reductase catalytic N-terminal" evidence="7">
    <location>
        <begin position="13"/>
        <end position="102"/>
    </location>
</feature>
<dbReference type="InterPro" id="IPR000304">
    <property type="entry name" value="Pyrroline-COOH_reductase"/>
</dbReference>
<organism evidence="9 10">
    <name type="scientific">Aureimonas flava</name>
    <dbReference type="NCBI Taxonomy" id="2320271"/>
    <lineage>
        <taxon>Bacteria</taxon>
        <taxon>Pseudomonadati</taxon>
        <taxon>Pseudomonadota</taxon>
        <taxon>Alphaproteobacteria</taxon>
        <taxon>Hyphomicrobiales</taxon>
        <taxon>Aurantimonadaceae</taxon>
        <taxon>Aureimonas</taxon>
    </lineage>
</organism>
<proteinExistence type="inferred from homology"/>
<evidence type="ECO:0000256" key="5">
    <source>
        <dbReference type="NCBIfam" id="TIGR00112"/>
    </source>
</evidence>
<evidence type="ECO:0000256" key="4">
    <source>
        <dbReference type="HAMAP-Rule" id="MF_01925"/>
    </source>
</evidence>
<dbReference type="NCBIfam" id="TIGR00112">
    <property type="entry name" value="proC"/>
    <property type="match status" value="1"/>
</dbReference>
<dbReference type="OrthoDB" id="9805754at2"/>
<evidence type="ECO:0000259" key="8">
    <source>
        <dbReference type="Pfam" id="PF14748"/>
    </source>
</evidence>
<keyword evidence="2 4" id="KW-0521">NADP</keyword>
<evidence type="ECO:0000313" key="10">
    <source>
        <dbReference type="Proteomes" id="UP000265750"/>
    </source>
</evidence>
<comment type="subcellular location">
    <subcellularLocation>
        <location evidence="4">Cytoplasm</location>
    </subcellularLocation>
</comment>
<dbReference type="GO" id="GO:0004735">
    <property type="term" value="F:pyrroline-5-carboxylate reductase activity"/>
    <property type="evidence" value="ECO:0007669"/>
    <property type="project" value="UniProtKB-UniRule"/>
</dbReference>
<dbReference type="InterPro" id="IPR028939">
    <property type="entry name" value="P5C_Rdtase_cat_N"/>
</dbReference>
<evidence type="ECO:0000313" key="9">
    <source>
        <dbReference type="EMBL" id="RIY02088.1"/>
    </source>
</evidence>
<evidence type="ECO:0000256" key="2">
    <source>
        <dbReference type="ARBA" id="ARBA00022857"/>
    </source>
</evidence>
<sequence length="273" mass="28055">MTAGFAPVGRLLLLGGGNMGGAMLRGWMERGLDPASVTILDPNPSPALGALFERGVRHAASAPAEPQDVVILAVKPQVLAEAVAPLRPALKDGTLVISVAAGRTVAFIEAQLGARPVVRAMPNTPALIGRGITGAYANERVTPGLRSTATDLLSASGPVEWVPSEDDIDRVTAVSGSGPAYVFLLAEALAEAGVRAGLEPGLAMRLARHTVAGAGELMIRSDDAPDQLRRNVTSPKGTTEAALGVLMADDGLRPLMTRAVAAARERAVELSKG</sequence>
<keyword evidence="4" id="KW-0028">Amino-acid biosynthesis</keyword>
<comment type="function">
    <text evidence="4">Catalyzes the reduction of 1-pyrroline-5-carboxylate (PCA) to L-proline.</text>
</comment>
<dbReference type="Gene3D" id="3.40.50.720">
    <property type="entry name" value="NAD(P)-binding Rossmann-like Domain"/>
    <property type="match status" value="1"/>
</dbReference>
<dbReference type="Proteomes" id="UP000265750">
    <property type="component" value="Unassembled WGS sequence"/>
</dbReference>
<dbReference type="Gene3D" id="1.10.3730.10">
    <property type="entry name" value="ProC C-terminal domain-like"/>
    <property type="match status" value="1"/>
</dbReference>
<dbReference type="AlphaFoldDB" id="A0A3A1WLA4"/>
<feature type="binding site" evidence="6">
    <location>
        <begin position="73"/>
        <end position="76"/>
    </location>
    <ligand>
        <name>NADP(+)</name>
        <dbReference type="ChEBI" id="CHEBI:58349"/>
    </ligand>
</feature>
<dbReference type="SUPFAM" id="SSF48179">
    <property type="entry name" value="6-phosphogluconate dehydrogenase C-terminal domain-like"/>
    <property type="match status" value="1"/>
</dbReference>
<dbReference type="InterPro" id="IPR029036">
    <property type="entry name" value="P5CR_dimer"/>
</dbReference>
<dbReference type="GO" id="GO:0005737">
    <property type="term" value="C:cytoplasm"/>
    <property type="evidence" value="ECO:0007669"/>
    <property type="project" value="UniProtKB-SubCell"/>
</dbReference>
<dbReference type="PANTHER" id="PTHR11645:SF0">
    <property type="entry name" value="PYRROLINE-5-CARBOXYLATE REDUCTASE 3"/>
    <property type="match status" value="1"/>
</dbReference>
<dbReference type="HAMAP" id="MF_01925">
    <property type="entry name" value="P5C_reductase"/>
    <property type="match status" value="1"/>
</dbReference>
<reference evidence="10" key="1">
    <citation type="submission" date="2018-09" db="EMBL/GenBank/DDBJ databases">
        <authorList>
            <person name="Tuo L."/>
        </authorList>
    </citation>
    <scope>NUCLEOTIDE SEQUENCE [LARGE SCALE GENOMIC DNA]</scope>
    <source>
        <strain evidence="10">M2BS4Y-1</strain>
    </source>
</reference>
<dbReference type="InterPro" id="IPR036291">
    <property type="entry name" value="NAD(P)-bd_dom_sf"/>
</dbReference>
<dbReference type="RefSeq" id="WP_119539225.1">
    <property type="nucleotide sequence ID" value="NZ_QYRN01000003.1"/>
</dbReference>
<feature type="binding site" evidence="6">
    <location>
        <begin position="14"/>
        <end position="19"/>
    </location>
    <ligand>
        <name>NADP(+)</name>
        <dbReference type="ChEBI" id="CHEBI:58349"/>
    </ligand>
</feature>
<dbReference type="FunFam" id="1.10.3730.10:FF:000001">
    <property type="entry name" value="Pyrroline-5-carboxylate reductase"/>
    <property type="match status" value="1"/>
</dbReference>
<evidence type="ECO:0000256" key="1">
    <source>
        <dbReference type="ARBA" id="ARBA00005525"/>
    </source>
</evidence>
<accession>A0A3A1WLA4</accession>
<dbReference type="UniPathway" id="UPA00098">
    <property type="reaction ID" value="UER00361"/>
</dbReference>
<dbReference type="EC" id="1.5.1.2" evidence="4 5"/>
<dbReference type="EMBL" id="QYRN01000003">
    <property type="protein sequence ID" value="RIY02088.1"/>
    <property type="molecule type" value="Genomic_DNA"/>
</dbReference>
<comment type="catalytic activity">
    <reaction evidence="4">
        <text>L-proline + NADP(+) = (S)-1-pyrroline-5-carboxylate + NADPH + 2 H(+)</text>
        <dbReference type="Rhea" id="RHEA:14109"/>
        <dbReference type="ChEBI" id="CHEBI:15378"/>
        <dbReference type="ChEBI" id="CHEBI:17388"/>
        <dbReference type="ChEBI" id="CHEBI:57783"/>
        <dbReference type="ChEBI" id="CHEBI:58349"/>
        <dbReference type="ChEBI" id="CHEBI:60039"/>
        <dbReference type="EC" id="1.5.1.2"/>
    </reaction>
</comment>
<dbReference type="GO" id="GO:0055129">
    <property type="term" value="P:L-proline biosynthetic process"/>
    <property type="evidence" value="ECO:0007669"/>
    <property type="project" value="UniProtKB-UniRule"/>
</dbReference>
<comment type="caution">
    <text evidence="9">The sequence shown here is derived from an EMBL/GenBank/DDBJ whole genome shotgun (WGS) entry which is preliminary data.</text>
</comment>
<dbReference type="InterPro" id="IPR008927">
    <property type="entry name" value="6-PGluconate_DH-like_C_sf"/>
</dbReference>
<keyword evidence="3 4" id="KW-0560">Oxidoreductase</keyword>
<evidence type="ECO:0000256" key="6">
    <source>
        <dbReference type="PIRSR" id="PIRSR000193-1"/>
    </source>
</evidence>
<evidence type="ECO:0000256" key="3">
    <source>
        <dbReference type="ARBA" id="ARBA00023002"/>
    </source>
</evidence>